<dbReference type="EMBL" id="ACLR01000120">
    <property type="protein sequence ID" value="EEK17002.1"/>
    <property type="molecule type" value="Genomic_DNA"/>
</dbReference>
<name>C2MB87_9PORP</name>
<organism evidence="1 2">
    <name type="scientific">Porphyromonas uenonis 60-3</name>
    <dbReference type="NCBI Taxonomy" id="596327"/>
    <lineage>
        <taxon>Bacteria</taxon>
        <taxon>Pseudomonadati</taxon>
        <taxon>Bacteroidota</taxon>
        <taxon>Bacteroidia</taxon>
        <taxon>Bacteroidales</taxon>
        <taxon>Porphyromonadaceae</taxon>
        <taxon>Porphyromonas</taxon>
    </lineage>
</organism>
<evidence type="ECO:0000313" key="2">
    <source>
        <dbReference type="Proteomes" id="UP000003303"/>
    </source>
</evidence>
<dbReference type="PROSITE" id="PS51257">
    <property type="entry name" value="PROKAR_LIPOPROTEIN"/>
    <property type="match status" value="1"/>
</dbReference>
<keyword evidence="2" id="KW-1185">Reference proteome</keyword>
<accession>C2MB87</accession>
<sequence>MRHFAPLLLLGAILLTACNPKQEPTQKGLDPSARLYINVRNNTMKVTNSTDTTTTDDPVPTPREVVERAGCFMFTEPRQGLTDRPLGIDDVQKDYEHERIMMWGGMIMNDFDNKEGRLELNDYFLKVRDLRILAPMREGETENPIIAYIPNKRMEDAEAAITKAYNEGNYNEVYRLFQELYTAIPTTTARWKALKEKGLQ</sequence>
<dbReference type="Proteomes" id="UP000003303">
    <property type="component" value="Unassembled WGS sequence"/>
</dbReference>
<dbReference type="AlphaFoldDB" id="C2MB87"/>
<reference evidence="1 2" key="1">
    <citation type="submission" date="2009-04" db="EMBL/GenBank/DDBJ databases">
        <authorList>
            <person name="Sebastian Y."/>
            <person name="Madupu R."/>
            <person name="Durkin A.S."/>
            <person name="Torralba M."/>
            <person name="Methe B."/>
            <person name="Sutton G.G."/>
            <person name="Strausberg R.L."/>
            <person name="Nelson K.E."/>
        </authorList>
    </citation>
    <scope>NUCLEOTIDE SEQUENCE [LARGE SCALE GENOMIC DNA]</scope>
    <source>
        <strain evidence="1 2">60-3</strain>
    </source>
</reference>
<gene>
    <name evidence="1" type="ORF">PORUE0001_0064</name>
</gene>
<dbReference type="eggNOG" id="ENOG5033EQV">
    <property type="taxonomic scope" value="Bacteria"/>
</dbReference>
<protein>
    <submittedName>
        <fullName evidence="1">Uncharacterized protein</fullName>
    </submittedName>
</protein>
<evidence type="ECO:0000313" key="1">
    <source>
        <dbReference type="EMBL" id="EEK17002.1"/>
    </source>
</evidence>
<dbReference type="RefSeq" id="WP_007365147.1">
    <property type="nucleotide sequence ID" value="NZ_ACLR01000120.1"/>
</dbReference>
<dbReference type="OrthoDB" id="1086586at2"/>
<dbReference type="STRING" id="596327.PORUE0001_0064"/>
<comment type="caution">
    <text evidence="1">The sequence shown here is derived from an EMBL/GenBank/DDBJ whole genome shotgun (WGS) entry which is preliminary data.</text>
</comment>
<proteinExistence type="predicted"/>